<dbReference type="GO" id="GO:0004672">
    <property type="term" value="F:protein kinase activity"/>
    <property type="evidence" value="ECO:0007669"/>
    <property type="project" value="InterPro"/>
</dbReference>
<dbReference type="GO" id="GO:0005524">
    <property type="term" value="F:ATP binding"/>
    <property type="evidence" value="ECO:0007669"/>
    <property type="project" value="InterPro"/>
</dbReference>
<protein>
    <recommendedName>
        <fullName evidence="1">Protein kinase domain-containing protein</fullName>
    </recommendedName>
</protein>
<feature type="domain" description="Protein kinase" evidence="1">
    <location>
        <begin position="5"/>
        <end position="262"/>
    </location>
</feature>
<dbReference type="PROSITE" id="PS50011">
    <property type="entry name" value="PROTEIN_KINASE_DOM"/>
    <property type="match status" value="1"/>
</dbReference>
<dbReference type="PANTHER" id="PTHR48011">
    <property type="entry name" value="CCR4-NOT TRANSCRIPTIONAL COMPLEX SUBUNIT CAF120-RELATED"/>
    <property type="match status" value="1"/>
</dbReference>
<dbReference type="EMBL" id="KZ663680">
    <property type="protein sequence ID" value="PPS10781.1"/>
    <property type="molecule type" value="Genomic_DNA"/>
</dbReference>
<gene>
    <name evidence="2" type="ORF">GOBAR_AA09855</name>
</gene>
<proteinExistence type="predicted"/>
<evidence type="ECO:0000313" key="3">
    <source>
        <dbReference type="Proteomes" id="UP000239757"/>
    </source>
</evidence>
<evidence type="ECO:0000313" key="2">
    <source>
        <dbReference type="EMBL" id="PPS10781.1"/>
    </source>
</evidence>
<evidence type="ECO:0000259" key="1">
    <source>
        <dbReference type="PROSITE" id="PS50011"/>
    </source>
</evidence>
<accession>A0A2P5Y5E4</accession>
<name>A0A2P5Y5E4_GOSBA</name>
<dbReference type="Proteomes" id="UP000239757">
    <property type="component" value="Unassembled WGS sequence"/>
</dbReference>
<sequence length="262" mass="30958">MAVTVLKIKVLGKGSYRVVHLVKTITIVYNQIYVIKSANKEYSSFLRMEKEILLKFFYCPNIIQCYGVFMTIEQGRGEVYNMFIEYALRGSLLDMMNKYTDKSLERDVNCYTQMILKGFKTKLAWDTYDRDDLRDKLLRGESPNTLEDMSKLGKSFLRECFTIDTNKSMCPMLMQSKSTFLYPPKYMNERVVRMKGMVLNFHGITNGACDYLLKPVQIEELNNIQQHVVKRKRFDRKDRYNYDSYDKFRTSSSEVKRDGKSW</sequence>
<dbReference type="OrthoDB" id="25592at2759"/>
<dbReference type="InterPro" id="IPR000719">
    <property type="entry name" value="Prot_kinase_dom"/>
</dbReference>
<dbReference type="InterPro" id="IPR052751">
    <property type="entry name" value="Plant_MAPKKK"/>
</dbReference>
<dbReference type="Gene3D" id="1.10.510.10">
    <property type="entry name" value="Transferase(Phosphotransferase) domain 1"/>
    <property type="match status" value="1"/>
</dbReference>
<dbReference type="PANTHER" id="PTHR48011:SF51">
    <property type="entry name" value="PROTEIN KINASE SUPERFAMILY PROTEIN"/>
    <property type="match status" value="1"/>
</dbReference>
<dbReference type="AlphaFoldDB" id="A0A2P5Y5E4"/>
<dbReference type="SMART" id="SM00220">
    <property type="entry name" value="S_TKc"/>
    <property type="match status" value="1"/>
</dbReference>
<organism evidence="2 3">
    <name type="scientific">Gossypium barbadense</name>
    <name type="common">Sea Island cotton</name>
    <name type="synonym">Hibiscus barbadensis</name>
    <dbReference type="NCBI Taxonomy" id="3634"/>
    <lineage>
        <taxon>Eukaryota</taxon>
        <taxon>Viridiplantae</taxon>
        <taxon>Streptophyta</taxon>
        <taxon>Embryophyta</taxon>
        <taxon>Tracheophyta</taxon>
        <taxon>Spermatophyta</taxon>
        <taxon>Magnoliopsida</taxon>
        <taxon>eudicotyledons</taxon>
        <taxon>Gunneridae</taxon>
        <taxon>Pentapetalae</taxon>
        <taxon>rosids</taxon>
        <taxon>malvids</taxon>
        <taxon>Malvales</taxon>
        <taxon>Malvaceae</taxon>
        <taxon>Malvoideae</taxon>
        <taxon>Gossypium</taxon>
    </lineage>
</organism>
<reference evidence="2 3" key="1">
    <citation type="submission" date="2015-01" db="EMBL/GenBank/DDBJ databases">
        <title>Genome of allotetraploid Gossypium barbadense reveals genomic plasticity and fiber elongation in cotton evolution.</title>
        <authorList>
            <person name="Chen X."/>
            <person name="Liu X."/>
            <person name="Zhao B."/>
            <person name="Zheng H."/>
            <person name="Hu Y."/>
            <person name="Lu G."/>
            <person name="Yang C."/>
            <person name="Chen J."/>
            <person name="Shan C."/>
            <person name="Zhang L."/>
            <person name="Zhou Y."/>
            <person name="Wang L."/>
            <person name="Guo W."/>
            <person name="Bai Y."/>
            <person name="Ruan J."/>
            <person name="Shangguan X."/>
            <person name="Mao Y."/>
            <person name="Jiang J."/>
            <person name="Zhu Y."/>
            <person name="Lei J."/>
            <person name="Kang H."/>
            <person name="Chen S."/>
            <person name="He X."/>
            <person name="Wang R."/>
            <person name="Wang Y."/>
            <person name="Chen J."/>
            <person name="Wang L."/>
            <person name="Yu S."/>
            <person name="Wang B."/>
            <person name="Wei J."/>
            <person name="Song S."/>
            <person name="Lu X."/>
            <person name="Gao Z."/>
            <person name="Gu W."/>
            <person name="Deng X."/>
            <person name="Ma D."/>
            <person name="Wang S."/>
            <person name="Liang W."/>
            <person name="Fang L."/>
            <person name="Cai C."/>
            <person name="Zhu X."/>
            <person name="Zhou B."/>
            <person name="Zhang Y."/>
            <person name="Chen Z."/>
            <person name="Xu S."/>
            <person name="Zhu R."/>
            <person name="Wang S."/>
            <person name="Zhang T."/>
            <person name="Zhao G."/>
        </authorList>
    </citation>
    <scope>NUCLEOTIDE SEQUENCE [LARGE SCALE GENOMIC DNA]</scope>
    <source>
        <strain evidence="3">cv. Xinhai21</strain>
        <tissue evidence="2">Leaf</tissue>
    </source>
</reference>
<dbReference type="SUPFAM" id="SSF56112">
    <property type="entry name" value="Protein kinase-like (PK-like)"/>
    <property type="match status" value="1"/>
</dbReference>
<dbReference type="InterPro" id="IPR011009">
    <property type="entry name" value="Kinase-like_dom_sf"/>
</dbReference>
<dbReference type="GO" id="GO:0007165">
    <property type="term" value="P:signal transduction"/>
    <property type="evidence" value="ECO:0007669"/>
    <property type="project" value="TreeGrafter"/>
</dbReference>